<dbReference type="Proteomes" id="UP000177167">
    <property type="component" value="Unassembled WGS sequence"/>
</dbReference>
<comment type="caution">
    <text evidence="1">The sequence shown here is derived from an EMBL/GenBank/DDBJ whole genome shotgun (WGS) entry which is preliminary data.</text>
</comment>
<gene>
    <name evidence="1" type="ORF">A3J46_00435</name>
</gene>
<reference evidence="1 2" key="1">
    <citation type="journal article" date="2016" name="Nat. Commun.">
        <title>Thousands of microbial genomes shed light on interconnected biogeochemical processes in an aquifer system.</title>
        <authorList>
            <person name="Anantharaman K."/>
            <person name="Brown C.T."/>
            <person name="Hug L.A."/>
            <person name="Sharon I."/>
            <person name="Castelle C.J."/>
            <person name="Probst A.J."/>
            <person name="Thomas B.C."/>
            <person name="Singh A."/>
            <person name="Wilkins M.J."/>
            <person name="Karaoz U."/>
            <person name="Brodie E.L."/>
            <person name="Williams K.H."/>
            <person name="Hubbard S.S."/>
            <person name="Banfield J.F."/>
        </authorList>
    </citation>
    <scope>NUCLEOTIDE SEQUENCE [LARGE SCALE GENOMIC DNA]</scope>
</reference>
<evidence type="ECO:0000313" key="2">
    <source>
        <dbReference type="Proteomes" id="UP000177167"/>
    </source>
</evidence>
<proteinExistence type="predicted"/>
<dbReference type="EMBL" id="MGJP01000025">
    <property type="protein sequence ID" value="OGN09830.1"/>
    <property type="molecule type" value="Genomic_DNA"/>
</dbReference>
<name>A0A1F8FB80_9BACT</name>
<evidence type="ECO:0000313" key="1">
    <source>
        <dbReference type="EMBL" id="OGN09830.1"/>
    </source>
</evidence>
<accession>A0A1F8FB80</accession>
<protein>
    <submittedName>
        <fullName evidence="1">Uncharacterized protein</fullName>
    </submittedName>
</protein>
<dbReference type="AlphaFoldDB" id="A0A1F8FB80"/>
<sequence>MRFYLLLPILFCFGCALKETNIDNPIKITGNYEFVSMDLSFLGNLDPPVPPVLKSGEASFSNQANRFKAKFVDPVLKREIINLEGDFILRGNKIELNLPEAYLFGTIRLRERRRETHLTITWKIDGDDKLYNWIFKKRSF</sequence>
<organism evidence="1 2">
    <name type="scientific">Candidatus Yanofskybacteria bacterium RIFCSPHIGHO2_02_FULL_41_11</name>
    <dbReference type="NCBI Taxonomy" id="1802675"/>
    <lineage>
        <taxon>Bacteria</taxon>
        <taxon>Candidatus Yanofskyibacteriota</taxon>
    </lineage>
</organism>